<proteinExistence type="predicted"/>
<dbReference type="AlphaFoldDB" id="A0A9D3YCV3"/>
<gene>
    <name evidence="2" type="ORF">DPMN_084289</name>
</gene>
<evidence type="ECO:0000313" key="3">
    <source>
        <dbReference type="Proteomes" id="UP000828390"/>
    </source>
</evidence>
<keyword evidence="3" id="KW-1185">Reference proteome</keyword>
<keyword evidence="1" id="KW-0472">Membrane</keyword>
<reference evidence="2" key="1">
    <citation type="journal article" date="2019" name="bioRxiv">
        <title>The Genome of the Zebra Mussel, Dreissena polymorpha: A Resource for Invasive Species Research.</title>
        <authorList>
            <person name="McCartney M.A."/>
            <person name="Auch B."/>
            <person name="Kono T."/>
            <person name="Mallez S."/>
            <person name="Zhang Y."/>
            <person name="Obille A."/>
            <person name="Becker A."/>
            <person name="Abrahante J.E."/>
            <person name="Garbe J."/>
            <person name="Badalamenti J.P."/>
            <person name="Herman A."/>
            <person name="Mangelson H."/>
            <person name="Liachko I."/>
            <person name="Sullivan S."/>
            <person name="Sone E.D."/>
            <person name="Koren S."/>
            <person name="Silverstein K.A.T."/>
            <person name="Beckman K.B."/>
            <person name="Gohl D.M."/>
        </authorList>
    </citation>
    <scope>NUCLEOTIDE SEQUENCE</scope>
    <source>
        <strain evidence="2">Duluth1</strain>
        <tissue evidence="2">Whole animal</tissue>
    </source>
</reference>
<sequence>MLSKKVLEMVEKVCRHVKQTGLCFGGMQFCDILKAADILKAVRVSLVICLSYYFYGFIMPPRAKRRRKSGCLLEKALSSQAMGTENRLDTEPE</sequence>
<reference evidence="2" key="2">
    <citation type="submission" date="2020-11" db="EMBL/GenBank/DDBJ databases">
        <authorList>
            <person name="McCartney M.A."/>
            <person name="Auch B."/>
            <person name="Kono T."/>
            <person name="Mallez S."/>
            <person name="Becker A."/>
            <person name="Gohl D.M."/>
            <person name="Silverstein K.A.T."/>
            <person name="Koren S."/>
            <person name="Bechman K.B."/>
            <person name="Herman A."/>
            <person name="Abrahante J.E."/>
            <person name="Garbe J."/>
        </authorList>
    </citation>
    <scope>NUCLEOTIDE SEQUENCE</scope>
    <source>
        <strain evidence="2">Duluth1</strain>
        <tissue evidence="2">Whole animal</tissue>
    </source>
</reference>
<protein>
    <submittedName>
        <fullName evidence="2">Uncharacterized protein</fullName>
    </submittedName>
</protein>
<name>A0A9D3YCV3_DREPO</name>
<keyword evidence="1" id="KW-0812">Transmembrane</keyword>
<feature type="non-terminal residue" evidence="2">
    <location>
        <position position="1"/>
    </location>
</feature>
<evidence type="ECO:0000313" key="2">
    <source>
        <dbReference type="EMBL" id="KAH3696811.1"/>
    </source>
</evidence>
<dbReference type="EMBL" id="JAIWYP010000016">
    <property type="protein sequence ID" value="KAH3696811.1"/>
    <property type="molecule type" value="Genomic_DNA"/>
</dbReference>
<organism evidence="2 3">
    <name type="scientific">Dreissena polymorpha</name>
    <name type="common">Zebra mussel</name>
    <name type="synonym">Mytilus polymorpha</name>
    <dbReference type="NCBI Taxonomy" id="45954"/>
    <lineage>
        <taxon>Eukaryota</taxon>
        <taxon>Metazoa</taxon>
        <taxon>Spiralia</taxon>
        <taxon>Lophotrochozoa</taxon>
        <taxon>Mollusca</taxon>
        <taxon>Bivalvia</taxon>
        <taxon>Autobranchia</taxon>
        <taxon>Heteroconchia</taxon>
        <taxon>Euheterodonta</taxon>
        <taxon>Imparidentia</taxon>
        <taxon>Neoheterodontei</taxon>
        <taxon>Myida</taxon>
        <taxon>Dreissenoidea</taxon>
        <taxon>Dreissenidae</taxon>
        <taxon>Dreissena</taxon>
    </lineage>
</organism>
<feature type="transmembrane region" description="Helical" evidence="1">
    <location>
        <begin position="41"/>
        <end position="58"/>
    </location>
</feature>
<dbReference type="Proteomes" id="UP000828390">
    <property type="component" value="Unassembled WGS sequence"/>
</dbReference>
<evidence type="ECO:0000256" key="1">
    <source>
        <dbReference type="SAM" id="Phobius"/>
    </source>
</evidence>
<keyword evidence="1" id="KW-1133">Transmembrane helix</keyword>
<comment type="caution">
    <text evidence="2">The sequence shown here is derived from an EMBL/GenBank/DDBJ whole genome shotgun (WGS) entry which is preliminary data.</text>
</comment>
<accession>A0A9D3YCV3</accession>